<feature type="DNA-binding region" description="H-T-H motif" evidence="4">
    <location>
        <begin position="22"/>
        <end position="41"/>
    </location>
</feature>
<evidence type="ECO:0000259" key="5">
    <source>
        <dbReference type="PROSITE" id="PS50977"/>
    </source>
</evidence>
<accession>A0ABQ3ZT98</accession>
<evidence type="ECO:0000256" key="1">
    <source>
        <dbReference type="ARBA" id="ARBA00023015"/>
    </source>
</evidence>
<dbReference type="PRINTS" id="PR00455">
    <property type="entry name" value="HTHTETR"/>
</dbReference>
<dbReference type="SUPFAM" id="SSF46689">
    <property type="entry name" value="Homeodomain-like"/>
    <property type="match status" value="1"/>
</dbReference>
<evidence type="ECO:0000256" key="3">
    <source>
        <dbReference type="ARBA" id="ARBA00023163"/>
    </source>
</evidence>
<comment type="caution">
    <text evidence="6">The sequence shown here is derived from an EMBL/GenBank/DDBJ whole genome shotgun (WGS) entry which is preliminary data.</text>
</comment>
<protein>
    <submittedName>
        <fullName evidence="6">TetR family transcriptional regulator</fullName>
    </submittedName>
</protein>
<dbReference type="Gene3D" id="1.10.357.10">
    <property type="entry name" value="Tetracycline Repressor, domain 2"/>
    <property type="match status" value="1"/>
</dbReference>
<dbReference type="Proteomes" id="UP000603200">
    <property type="component" value="Unassembled WGS sequence"/>
</dbReference>
<dbReference type="Pfam" id="PF00440">
    <property type="entry name" value="TetR_N"/>
    <property type="match status" value="1"/>
</dbReference>
<dbReference type="EMBL" id="BOMN01000061">
    <property type="protein sequence ID" value="GIE21830.1"/>
    <property type="molecule type" value="Genomic_DNA"/>
</dbReference>
<evidence type="ECO:0000256" key="2">
    <source>
        <dbReference type="ARBA" id="ARBA00023125"/>
    </source>
</evidence>
<name>A0ABQ3ZT98_9ACTN</name>
<gene>
    <name evidence="6" type="ORF">Ahu01nite_049320</name>
</gene>
<organism evidence="6 7">
    <name type="scientific">Winogradskya humida</name>
    <dbReference type="NCBI Taxonomy" id="113566"/>
    <lineage>
        <taxon>Bacteria</taxon>
        <taxon>Bacillati</taxon>
        <taxon>Actinomycetota</taxon>
        <taxon>Actinomycetes</taxon>
        <taxon>Micromonosporales</taxon>
        <taxon>Micromonosporaceae</taxon>
        <taxon>Winogradskya</taxon>
    </lineage>
</organism>
<dbReference type="PROSITE" id="PS50977">
    <property type="entry name" value="HTH_TETR_2"/>
    <property type="match status" value="1"/>
</dbReference>
<reference evidence="6 7" key="1">
    <citation type="submission" date="2021-01" db="EMBL/GenBank/DDBJ databases">
        <title>Whole genome shotgun sequence of Actinoplanes humidus NBRC 14915.</title>
        <authorList>
            <person name="Komaki H."/>
            <person name="Tamura T."/>
        </authorList>
    </citation>
    <scope>NUCLEOTIDE SEQUENCE [LARGE SCALE GENOMIC DNA]</scope>
    <source>
        <strain evidence="6 7">NBRC 14915</strain>
    </source>
</reference>
<dbReference type="PANTHER" id="PTHR47506">
    <property type="entry name" value="TRANSCRIPTIONAL REGULATORY PROTEIN"/>
    <property type="match status" value="1"/>
</dbReference>
<evidence type="ECO:0000256" key="4">
    <source>
        <dbReference type="PROSITE-ProRule" id="PRU00335"/>
    </source>
</evidence>
<keyword evidence="3" id="KW-0804">Transcription</keyword>
<feature type="domain" description="HTH tetR-type" evidence="5">
    <location>
        <begin position="1"/>
        <end position="59"/>
    </location>
</feature>
<dbReference type="RefSeq" id="WP_239159097.1">
    <property type="nucleotide sequence ID" value="NZ_BAAATV010000002.1"/>
</dbReference>
<dbReference type="SUPFAM" id="SSF48498">
    <property type="entry name" value="Tetracyclin repressor-like, C-terminal domain"/>
    <property type="match status" value="1"/>
</dbReference>
<dbReference type="InterPro" id="IPR036271">
    <property type="entry name" value="Tet_transcr_reg_TetR-rel_C_sf"/>
</dbReference>
<dbReference type="InterPro" id="IPR001647">
    <property type="entry name" value="HTH_TetR"/>
</dbReference>
<keyword evidence="2 4" id="KW-0238">DNA-binding</keyword>
<dbReference type="InterPro" id="IPR009057">
    <property type="entry name" value="Homeodomain-like_sf"/>
</dbReference>
<evidence type="ECO:0000313" key="6">
    <source>
        <dbReference type="EMBL" id="GIE21830.1"/>
    </source>
</evidence>
<sequence>MRERLLEAAAELFYAQGLRAVSADKVIEQVGTTKVTFYRHFRSKDDLIVAYLERRAEQEREGVLQALALGGGDLDKALKVLSEGIGAASCSPGFRGCPFINAAAEFADPEHPVRKVVAAHRAWYRKTFEEMLAPLGLPDSGSVAEGMVMVRDGAMVAGYLGDPALVAGSLYRGCMAVVEYARR</sequence>
<evidence type="ECO:0000313" key="7">
    <source>
        <dbReference type="Proteomes" id="UP000603200"/>
    </source>
</evidence>
<keyword evidence="7" id="KW-1185">Reference proteome</keyword>
<keyword evidence="1" id="KW-0805">Transcription regulation</keyword>
<dbReference type="PANTHER" id="PTHR47506:SF1">
    <property type="entry name" value="HTH-TYPE TRANSCRIPTIONAL REGULATOR YJDC"/>
    <property type="match status" value="1"/>
</dbReference>
<proteinExistence type="predicted"/>